<dbReference type="Proteomes" id="UP000269721">
    <property type="component" value="Unassembled WGS sequence"/>
</dbReference>
<dbReference type="InterPro" id="IPR036236">
    <property type="entry name" value="Znf_C2H2_sf"/>
</dbReference>
<evidence type="ECO:0000313" key="2">
    <source>
        <dbReference type="EMBL" id="RKO88631.1"/>
    </source>
</evidence>
<protein>
    <recommendedName>
        <fullName evidence="4">C2H2-type domain-containing protein</fullName>
    </recommendedName>
</protein>
<dbReference type="AlphaFoldDB" id="A0A4P9W805"/>
<evidence type="ECO:0000313" key="3">
    <source>
        <dbReference type="Proteomes" id="UP000269721"/>
    </source>
</evidence>
<accession>A0A4P9W805</accession>
<gene>
    <name evidence="2" type="ORF">BDK51DRAFT_46384</name>
</gene>
<feature type="compositionally biased region" description="Basic and acidic residues" evidence="1">
    <location>
        <begin position="92"/>
        <end position="101"/>
    </location>
</feature>
<keyword evidence="3" id="KW-1185">Reference proteome</keyword>
<feature type="compositionally biased region" description="Low complexity" evidence="1">
    <location>
        <begin position="131"/>
        <end position="144"/>
    </location>
</feature>
<evidence type="ECO:0000256" key="1">
    <source>
        <dbReference type="SAM" id="MobiDB-lite"/>
    </source>
</evidence>
<evidence type="ECO:0008006" key="4">
    <source>
        <dbReference type="Google" id="ProtNLM"/>
    </source>
</evidence>
<name>A0A4P9W805_9FUNG</name>
<reference evidence="3" key="1">
    <citation type="journal article" date="2018" name="Nat. Microbiol.">
        <title>Leveraging single-cell genomics to expand the fungal tree of life.</title>
        <authorList>
            <person name="Ahrendt S.R."/>
            <person name="Quandt C.A."/>
            <person name="Ciobanu D."/>
            <person name="Clum A."/>
            <person name="Salamov A."/>
            <person name="Andreopoulos B."/>
            <person name="Cheng J.F."/>
            <person name="Woyke T."/>
            <person name="Pelin A."/>
            <person name="Henrissat B."/>
            <person name="Reynolds N.K."/>
            <person name="Benny G.L."/>
            <person name="Smith M.E."/>
            <person name="James T.Y."/>
            <person name="Grigoriev I.V."/>
        </authorList>
    </citation>
    <scope>NUCLEOTIDE SEQUENCE [LARGE SCALE GENOMIC DNA]</scope>
</reference>
<organism evidence="2 3">
    <name type="scientific">Blyttiomyces helicus</name>
    <dbReference type="NCBI Taxonomy" id="388810"/>
    <lineage>
        <taxon>Eukaryota</taxon>
        <taxon>Fungi</taxon>
        <taxon>Fungi incertae sedis</taxon>
        <taxon>Chytridiomycota</taxon>
        <taxon>Chytridiomycota incertae sedis</taxon>
        <taxon>Chytridiomycetes</taxon>
        <taxon>Chytridiomycetes incertae sedis</taxon>
        <taxon>Blyttiomyces</taxon>
    </lineage>
</organism>
<sequence length="248" mass="27191">MPFSPLRVAGANFRRKHDLMRHVRSQHIADKPHHCEECGRIYARADGVCGVYASSLGGGGRRDAFDKWRSNIHQQDGIFFSSLQLRRHQEGHHITGTDARRCVQSTSPAAEEPSTPTVGYKPQLNNPPVEATATSPAQPPASLAFPPLSEHVPLPSSFLEWATPSDPVWPERDPALCSLVTAQTTELTPGSPTPSWSQVSLSPESLPESLPPVEWAAACGAFCSGMEAAPWLGWWEEKTVWEVVKIEL</sequence>
<dbReference type="OrthoDB" id="9947289at2759"/>
<dbReference type="SUPFAM" id="SSF57667">
    <property type="entry name" value="beta-beta-alpha zinc fingers"/>
    <property type="match status" value="1"/>
</dbReference>
<dbReference type="EMBL" id="KZ996591">
    <property type="protein sequence ID" value="RKO88631.1"/>
    <property type="molecule type" value="Genomic_DNA"/>
</dbReference>
<proteinExistence type="predicted"/>
<feature type="region of interest" description="Disordered" evidence="1">
    <location>
        <begin position="92"/>
        <end position="146"/>
    </location>
</feature>
<dbReference type="Gene3D" id="3.30.160.60">
    <property type="entry name" value="Classic Zinc Finger"/>
    <property type="match status" value="1"/>
</dbReference>